<dbReference type="Proteomes" id="UP000032300">
    <property type="component" value="Chromosome"/>
</dbReference>
<keyword evidence="13 14" id="KW-0472">Membrane</keyword>
<dbReference type="RefSeq" id="WP_044329713.1">
    <property type="nucleotide sequence ID" value="NZ_CP010836.1"/>
</dbReference>
<dbReference type="EMBL" id="CP010836">
    <property type="protein sequence ID" value="AJP70617.1"/>
    <property type="molecule type" value="Genomic_DNA"/>
</dbReference>
<protein>
    <recommendedName>
        <fullName evidence="3">histidine kinase</fullName>
        <ecNumber evidence="3">2.7.13.3</ecNumber>
    </recommendedName>
</protein>
<reference evidence="17 18" key="2">
    <citation type="submission" date="2015-02" db="EMBL/GenBank/DDBJ databases">
        <title>The complete genome of Sphingomonas hengshuiensis sp. WHSC-8 isolated from soil of Hengshui Lake.</title>
        <authorList>
            <person name="Wei S."/>
            <person name="Guo J."/>
            <person name="Su C."/>
            <person name="Wu R."/>
            <person name="Zhang Z."/>
            <person name="Liang K."/>
            <person name="Li H."/>
            <person name="Wang T."/>
            <person name="Liu H."/>
            <person name="Zhang C."/>
            <person name="Li Z."/>
            <person name="Wang Q."/>
            <person name="Meng J."/>
        </authorList>
    </citation>
    <scope>NUCLEOTIDE SEQUENCE [LARGE SCALE GENOMIC DNA]</scope>
    <source>
        <strain evidence="17 18">WHSC-8</strain>
    </source>
</reference>
<evidence type="ECO:0000256" key="8">
    <source>
        <dbReference type="ARBA" id="ARBA00022741"/>
    </source>
</evidence>
<dbReference type="SMART" id="SM00304">
    <property type="entry name" value="HAMP"/>
    <property type="match status" value="1"/>
</dbReference>
<dbReference type="EC" id="2.7.13.3" evidence="3"/>
<evidence type="ECO:0000313" key="17">
    <source>
        <dbReference type="EMBL" id="AJP70617.1"/>
    </source>
</evidence>
<sequence length="444" mass="47966">MNRLQGRARTSLFLRVFALMLLCVGAVQLLNFALLIAVQPPAGKIYTVGQLAEALTDADARAGFRVTRLTHVEPAPWHPRAERLQLALAMVMGVAPDRVQISFPAPFLQRAPVYDRTSVPRVDAATIRPVARDLVLIDGFRAEFRRDDGSWLRVESNRVVDPWRWFVLFWLVLAVVAVAPFAWMLARRLAGPIGAFAAAAERLGRDPRAAPLTLAGPAEIADAAAAFNRMQARLNRYVDDRTTVMAAIAHDLRTPLMRLGLRLEGTPEPVREACERDIGEMQAMLSAAMAYVRDAGSLAGSRRPLDLRSLAETVVDDMSDHGDPVTIATGAPVVVEGDSVALKTLLTNLVSNAVKYAGDATVAISRAQGQAVVEIRDHGPGIPAEEIDRVFEPFFRSEKSRSRDTGGTGLGLASARAVARAHGGEVTLENCPEGGLVARVTLPA</sequence>
<dbReference type="PANTHER" id="PTHR44936">
    <property type="entry name" value="SENSOR PROTEIN CREC"/>
    <property type="match status" value="1"/>
</dbReference>
<dbReference type="Pfam" id="PF00672">
    <property type="entry name" value="HAMP"/>
    <property type="match status" value="1"/>
</dbReference>
<keyword evidence="11 14" id="KW-1133">Transmembrane helix</keyword>
<name>A0A7U5BE67_9SPHN</name>
<organism evidence="17 18">
    <name type="scientific">Sphingomonas hengshuiensis</name>
    <dbReference type="NCBI Taxonomy" id="1609977"/>
    <lineage>
        <taxon>Bacteria</taxon>
        <taxon>Pseudomonadati</taxon>
        <taxon>Pseudomonadota</taxon>
        <taxon>Alphaproteobacteria</taxon>
        <taxon>Sphingomonadales</taxon>
        <taxon>Sphingomonadaceae</taxon>
        <taxon>Sphingomonas</taxon>
    </lineage>
</organism>
<evidence type="ECO:0000256" key="14">
    <source>
        <dbReference type="SAM" id="Phobius"/>
    </source>
</evidence>
<evidence type="ECO:0000256" key="3">
    <source>
        <dbReference type="ARBA" id="ARBA00012438"/>
    </source>
</evidence>
<evidence type="ECO:0000313" key="18">
    <source>
        <dbReference type="Proteomes" id="UP000032300"/>
    </source>
</evidence>
<dbReference type="InterPro" id="IPR004358">
    <property type="entry name" value="Sig_transdc_His_kin-like_C"/>
</dbReference>
<evidence type="ECO:0000259" key="15">
    <source>
        <dbReference type="PROSITE" id="PS50109"/>
    </source>
</evidence>
<dbReference type="SUPFAM" id="SSF47384">
    <property type="entry name" value="Homodimeric domain of signal transducing histidine kinase"/>
    <property type="match status" value="1"/>
</dbReference>
<evidence type="ECO:0000256" key="11">
    <source>
        <dbReference type="ARBA" id="ARBA00022989"/>
    </source>
</evidence>
<keyword evidence="4" id="KW-0997">Cell inner membrane</keyword>
<keyword evidence="12" id="KW-0902">Two-component regulatory system</keyword>
<dbReference type="CDD" id="cd00075">
    <property type="entry name" value="HATPase"/>
    <property type="match status" value="1"/>
</dbReference>
<dbReference type="PROSITE" id="PS50109">
    <property type="entry name" value="HIS_KIN"/>
    <property type="match status" value="1"/>
</dbReference>
<dbReference type="Pfam" id="PF02518">
    <property type="entry name" value="HATPase_c"/>
    <property type="match status" value="1"/>
</dbReference>
<dbReference type="SMART" id="SM00387">
    <property type="entry name" value="HATPase_c"/>
    <property type="match status" value="1"/>
</dbReference>
<reference evidence="17 18" key="1">
    <citation type="journal article" date="2015" name="Int. J. Syst. Evol. Microbiol.">
        <title>Sphingomonas hengshuiensis sp. nov., isolated from lake wetland.</title>
        <authorList>
            <person name="Wei S."/>
            <person name="Wang T."/>
            <person name="Liu H."/>
            <person name="Zhang C."/>
            <person name="Guo J."/>
            <person name="Wang Q."/>
            <person name="Liang K."/>
            <person name="Zhang Z."/>
        </authorList>
    </citation>
    <scope>NUCLEOTIDE SEQUENCE [LARGE SCALE GENOMIC DNA]</scope>
    <source>
        <strain evidence="17 18">WHSC-8</strain>
    </source>
</reference>
<dbReference type="InterPro" id="IPR036890">
    <property type="entry name" value="HATPase_C_sf"/>
</dbReference>
<feature type="transmembrane region" description="Helical" evidence="14">
    <location>
        <begin position="165"/>
        <end position="186"/>
    </location>
</feature>
<dbReference type="InterPro" id="IPR036097">
    <property type="entry name" value="HisK_dim/P_sf"/>
</dbReference>
<dbReference type="InterPro" id="IPR050980">
    <property type="entry name" value="2C_sensor_his_kinase"/>
</dbReference>
<evidence type="ECO:0000256" key="7">
    <source>
        <dbReference type="ARBA" id="ARBA00022692"/>
    </source>
</evidence>
<dbReference type="AlphaFoldDB" id="A0A7U5BE67"/>
<keyword evidence="4" id="KW-1003">Cell membrane</keyword>
<evidence type="ECO:0000256" key="9">
    <source>
        <dbReference type="ARBA" id="ARBA00022777"/>
    </source>
</evidence>
<evidence type="ECO:0000256" key="13">
    <source>
        <dbReference type="ARBA" id="ARBA00023136"/>
    </source>
</evidence>
<dbReference type="PANTHER" id="PTHR44936:SF5">
    <property type="entry name" value="SENSOR HISTIDINE KINASE ENVZ"/>
    <property type="match status" value="1"/>
</dbReference>
<feature type="transmembrane region" description="Helical" evidence="14">
    <location>
        <begin position="12"/>
        <end position="38"/>
    </location>
</feature>
<keyword evidence="18" id="KW-1185">Reference proteome</keyword>
<dbReference type="PRINTS" id="PR00344">
    <property type="entry name" value="BCTRLSENSOR"/>
</dbReference>
<dbReference type="InterPro" id="IPR003660">
    <property type="entry name" value="HAMP_dom"/>
</dbReference>
<comment type="catalytic activity">
    <reaction evidence="1">
        <text>ATP + protein L-histidine = ADP + protein N-phospho-L-histidine.</text>
        <dbReference type="EC" id="2.7.13.3"/>
    </reaction>
</comment>
<evidence type="ECO:0000256" key="5">
    <source>
        <dbReference type="ARBA" id="ARBA00022553"/>
    </source>
</evidence>
<dbReference type="OrthoDB" id="9804645at2"/>
<comment type="subcellular location">
    <subcellularLocation>
        <location evidence="2">Cell inner membrane</location>
        <topology evidence="2">Multi-pass membrane protein</topology>
    </subcellularLocation>
</comment>
<feature type="domain" description="Histidine kinase" evidence="15">
    <location>
        <begin position="247"/>
        <end position="444"/>
    </location>
</feature>
<keyword evidence="8" id="KW-0547">Nucleotide-binding</keyword>
<dbReference type="Gene3D" id="1.10.287.130">
    <property type="match status" value="1"/>
</dbReference>
<dbReference type="GO" id="GO:0000155">
    <property type="term" value="F:phosphorelay sensor kinase activity"/>
    <property type="evidence" value="ECO:0007669"/>
    <property type="project" value="InterPro"/>
</dbReference>
<dbReference type="GO" id="GO:0005524">
    <property type="term" value="F:ATP binding"/>
    <property type="evidence" value="ECO:0007669"/>
    <property type="project" value="UniProtKB-KW"/>
</dbReference>
<keyword evidence="9 17" id="KW-0418">Kinase</keyword>
<dbReference type="InterPro" id="IPR003594">
    <property type="entry name" value="HATPase_dom"/>
</dbReference>
<evidence type="ECO:0000256" key="10">
    <source>
        <dbReference type="ARBA" id="ARBA00022840"/>
    </source>
</evidence>
<keyword evidence="5" id="KW-0597">Phosphoprotein</keyword>
<keyword evidence="10" id="KW-0067">ATP-binding</keyword>
<feature type="domain" description="HAMP" evidence="16">
    <location>
        <begin position="187"/>
        <end position="239"/>
    </location>
</feature>
<keyword evidence="6" id="KW-0808">Transferase</keyword>
<evidence type="ECO:0000256" key="1">
    <source>
        <dbReference type="ARBA" id="ARBA00000085"/>
    </source>
</evidence>
<dbReference type="Gene3D" id="3.30.565.10">
    <property type="entry name" value="Histidine kinase-like ATPase, C-terminal domain"/>
    <property type="match status" value="1"/>
</dbReference>
<gene>
    <name evidence="17" type="ORF">TS85_00390</name>
</gene>
<evidence type="ECO:0000256" key="12">
    <source>
        <dbReference type="ARBA" id="ARBA00023012"/>
    </source>
</evidence>
<evidence type="ECO:0000256" key="4">
    <source>
        <dbReference type="ARBA" id="ARBA00022519"/>
    </source>
</evidence>
<dbReference type="SUPFAM" id="SSF55874">
    <property type="entry name" value="ATPase domain of HSP90 chaperone/DNA topoisomerase II/histidine kinase"/>
    <property type="match status" value="1"/>
</dbReference>
<accession>A0A7U5BE67</accession>
<dbReference type="GO" id="GO:0005886">
    <property type="term" value="C:plasma membrane"/>
    <property type="evidence" value="ECO:0007669"/>
    <property type="project" value="UniProtKB-SubCell"/>
</dbReference>
<proteinExistence type="predicted"/>
<dbReference type="PROSITE" id="PS50885">
    <property type="entry name" value="HAMP"/>
    <property type="match status" value="1"/>
</dbReference>
<dbReference type="InterPro" id="IPR005467">
    <property type="entry name" value="His_kinase_dom"/>
</dbReference>
<evidence type="ECO:0000256" key="6">
    <source>
        <dbReference type="ARBA" id="ARBA00022679"/>
    </source>
</evidence>
<dbReference type="KEGG" id="sphi:TS85_00390"/>
<keyword evidence="7 14" id="KW-0812">Transmembrane</keyword>
<evidence type="ECO:0000259" key="16">
    <source>
        <dbReference type="PROSITE" id="PS50885"/>
    </source>
</evidence>
<evidence type="ECO:0000256" key="2">
    <source>
        <dbReference type="ARBA" id="ARBA00004429"/>
    </source>
</evidence>